<proteinExistence type="predicted"/>
<dbReference type="Proteomes" id="UP000199144">
    <property type="component" value="Unassembled WGS sequence"/>
</dbReference>
<keyword evidence="2" id="KW-1185">Reference proteome</keyword>
<dbReference type="AlphaFoldDB" id="A0A1I4Q2C3"/>
<organism evidence="1 2">
    <name type="scientific">Shimia aestuarii</name>
    <dbReference type="NCBI Taxonomy" id="254406"/>
    <lineage>
        <taxon>Bacteria</taxon>
        <taxon>Pseudomonadati</taxon>
        <taxon>Pseudomonadota</taxon>
        <taxon>Alphaproteobacteria</taxon>
        <taxon>Rhodobacterales</taxon>
        <taxon>Roseobacteraceae</taxon>
    </lineage>
</organism>
<reference evidence="1 2" key="1">
    <citation type="submission" date="2016-10" db="EMBL/GenBank/DDBJ databases">
        <authorList>
            <person name="de Groot N.N."/>
        </authorList>
    </citation>
    <scope>NUCLEOTIDE SEQUENCE [LARGE SCALE GENOMIC DNA]</scope>
    <source>
        <strain evidence="1 2">DSM 15283</strain>
    </source>
</reference>
<dbReference type="EMBL" id="FOTQ01000006">
    <property type="protein sequence ID" value="SFM33813.1"/>
    <property type="molecule type" value="Genomic_DNA"/>
</dbReference>
<accession>A0A1I4Q2C3</accession>
<sequence length="88" mass="9741">MHTNNGMLSPVDFELRQQKLNQAGFREATGTSIPVYCPHRSVGMLVNPVPLSDTIVPGIQCSAIARFSSRVTRSLDRNVSAVRPRFSR</sequence>
<protein>
    <submittedName>
        <fullName evidence="1">Uncharacterized protein</fullName>
    </submittedName>
</protein>
<evidence type="ECO:0000313" key="1">
    <source>
        <dbReference type="EMBL" id="SFM33813.1"/>
    </source>
</evidence>
<name>A0A1I4Q2C3_9RHOB</name>
<dbReference type="STRING" id="254406.SAMN04488042_106141"/>
<gene>
    <name evidence="1" type="ORF">SAMN04488042_106141</name>
</gene>
<evidence type="ECO:0000313" key="2">
    <source>
        <dbReference type="Proteomes" id="UP000199144"/>
    </source>
</evidence>